<dbReference type="InterPro" id="IPR044005">
    <property type="entry name" value="DZR_2"/>
</dbReference>
<dbReference type="RefSeq" id="WP_343796379.1">
    <property type="nucleotide sequence ID" value="NZ_BAAADJ010000005.1"/>
</dbReference>
<evidence type="ECO:0000256" key="1">
    <source>
        <dbReference type="ARBA" id="ARBA00008007"/>
    </source>
</evidence>
<dbReference type="PANTHER" id="PTHR47505">
    <property type="entry name" value="DNA UTILIZATION PROTEIN YHGH"/>
    <property type="match status" value="1"/>
</dbReference>
<dbReference type="Pfam" id="PF18912">
    <property type="entry name" value="DZR_2"/>
    <property type="match status" value="1"/>
</dbReference>
<dbReference type="InterPro" id="IPR029057">
    <property type="entry name" value="PRTase-like"/>
</dbReference>
<evidence type="ECO:0000259" key="3">
    <source>
        <dbReference type="Pfam" id="PF18912"/>
    </source>
</evidence>
<gene>
    <name evidence="4" type="primary">comFC</name>
    <name evidence="4" type="ORF">GCM10008967_06780</name>
</gene>
<feature type="domain" description="Double zinc ribbon" evidence="3">
    <location>
        <begin position="13"/>
        <end position="80"/>
    </location>
</feature>
<proteinExistence type="inferred from homology"/>
<dbReference type="EMBL" id="BAAADJ010000005">
    <property type="protein sequence ID" value="GAA0318846.1"/>
    <property type="molecule type" value="Genomic_DNA"/>
</dbReference>
<protein>
    <submittedName>
        <fullName evidence="4">ComF operon protein ComFC</fullName>
    </submittedName>
</protein>
<dbReference type="CDD" id="cd06223">
    <property type="entry name" value="PRTases_typeI"/>
    <property type="match status" value="1"/>
</dbReference>
<evidence type="ECO:0000259" key="2">
    <source>
        <dbReference type="Pfam" id="PF00156"/>
    </source>
</evidence>
<accession>A0ABN0VW55</accession>
<dbReference type="PANTHER" id="PTHR47505:SF1">
    <property type="entry name" value="DNA UTILIZATION PROTEIN YHGH"/>
    <property type="match status" value="1"/>
</dbReference>
<keyword evidence="5" id="KW-1185">Reference proteome</keyword>
<dbReference type="Pfam" id="PF00156">
    <property type="entry name" value="Pribosyltran"/>
    <property type="match status" value="1"/>
</dbReference>
<comment type="similarity">
    <text evidence="1">Belongs to the ComF/GntX family.</text>
</comment>
<organism evidence="4 5">
    <name type="scientific">Bacillus carboniphilus</name>
    <dbReference type="NCBI Taxonomy" id="86663"/>
    <lineage>
        <taxon>Bacteria</taxon>
        <taxon>Bacillati</taxon>
        <taxon>Bacillota</taxon>
        <taxon>Bacilli</taxon>
        <taxon>Bacillales</taxon>
        <taxon>Bacillaceae</taxon>
        <taxon>Bacillus</taxon>
    </lineage>
</organism>
<evidence type="ECO:0000313" key="5">
    <source>
        <dbReference type="Proteomes" id="UP001500782"/>
    </source>
</evidence>
<sequence>MNSFIEELIQLFVYPDCLFCHQKREPDTSWTSLIYGDHAVLCHTCQGKLEFLEGELCEKCSRPLGKLEPAYRKGSICYDCWRWEEDLEWQGLLQRNHSLYFYNDFLKEVIAQYKFRGDYVLAQIFQRDFKQKIKKLKPDFLIPIPLSKIRLQERGFNQVEAILQEAGLTFESPLERHHSEKQSKKQRDERFAQSNPFRWNSEISVEGKQVLILDDIYTTGSTIRHAAKILKDHGAREVQSLTIAR</sequence>
<comment type="caution">
    <text evidence="4">The sequence shown here is derived from an EMBL/GenBank/DDBJ whole genome shotgun (WGS) entry which is preliminary data.</text>
</comment>
<evidence type="ECO:0000313" key="4">
    <source>
        <dbReference type="EMBL" id="GAA0318846.1"/>
    </source>
</evidence>
<reference evidence="4 5" key="1">
    <citation type="journal article" date="2019" name="Int. J. Syst. Evol. Microbiol.">
        <title>The Global Catalogue of Microorganisms (GCM) 10K type strain sequencing project: providing services to taxonomists for standard genome sequencing and annotation.</title>
        <authorList>
            <consortium name="The Broad Institute Genomics Platform"/>
            <consortium name="The Broad Institute Genome Sequencing Center for Infectious Disease"/>
            <person name="Wu L."/>
            <person name="Ma J."/>
        </authorList>
    </citation>
    <scope>NUCLEOTIDE SEQUENCE [LARGE SCALE GENOMIC DNA]</scope>
    <source>
        <strain evidence="4 5">JCM 9731</strain>
    </source>
</reference>
<name>A0ABN0VW55_9BACI</name>
<feature type="domain" description="Phosphoribosyltransferase" evidence="2">
    <location>
        <begin position="178"/>
        <end position="244"/>
    </location>
</feature>
<dbReference type="SUPFAM" id="SSF53271">
    <property type="entry name" value="PRTase-like"/>
    <property type="match status" value="1"/>
</dbReference>
<dbReference type="InterPro" id="IPR000836">
    <property type="entry name" value="PRTase_dom"/>
</dbReference>
<dbReference type="InterPro" id="IPR051910">
    <property type="entry name" value="ComF/GntX_DNA_util-trans"/>
</dbReference>
<dbReference type="Gene3D" id="3.40.50.2020">
    <property type="match status" value="1"/>
</dbReference>
<dbReference type="Proteomes" id="UP001500782">
    <property type="component" value="Unassembled WGS sequence"/>
</dbReference>